<reference evidence="2" key="1">
    <citation type="submission" date="2022-09" db="EMBL/GenBank/DDBJ databases">
        <title>Genome analysis and characterization of larvicidal activity of Brevibacillus strains.</title>
        <authorList>
            <person name="Patrusheva E.V."/>
            <person name="Izotova A.O."/>
            <person name="Toshchakov S.V."/>
            <person name="Sineoky S.P."/>
        </authorList>
    </citation>
    <scope>NUCLEOTIDE SEQUENCE</scope>
    <source>
        <strain evidence="2">VKPM_B-13244</strain>
    </source>
</reference>
<feature type="chain" id="PRO_5045447271" evidence="1">
    <location>
        <begin position="25"/>
        <end position="203"/>
    </location>
</feature>
<dbReference type="Proteomes" id="UP001067708">
    <property type="component" value="Unassembled WGS sequence"/>
</dbReference>
<keyword evidence="1" id="KW-0732">Signal</keyword>
<gene>
    <name evidence="2" type="ORF">O0535_10630</name>
</gene>
<evidence type="ECO:0000313" key="2">
    <source>
        <dbReference type="EMBL" id="MCZ0831216.1"/>
    </source>
</evidence>
<evidence type="ECO:0000256" key="1">
    <source>
        <dbReference type="SAM" id="SignalP"/>
    </source>
</evidence>
<comment type="caution">
    <text evidence="2">The sequence shown here is derived from an EMBL/GenBank/DDBJ whole genome shotgun (WGS) entry which is preliminary data.</text>
</comment>
<accession>A0ABT4HXI2</accession>
<dbReference type="EMBL" id="JAPTNG010000007">
    <property type="protein sequence ID" value="MCZ0831216.1"/>
    <property type="molecule type" value="Genomic_DNA"/>
</dbReference>
<proteinExistence type="predicted"/>
<protein>
    <submittedName>
        <fullName evidence="2">Uncharacterized protein</fullName>
    </submittedName>
</protein>
<sequence>MKRKFIAAALVTGTLLSYSSNTFADVNSKGAISKMSEVQNQNFIVGTVIDAYKGEISVEYNTNEGKSEMVVVKTNNGQTFAEGDKVQVSNKSEWKIKNPGHPINEFYQAPGNSISKVDEKQNQNFIVGTVIDAYKGEISVEYNTNEGKSEIVVVKTNNGQTFAEGDKVQVSNKSEWKIKNPGHPMYEFYQAPGNSISKVDATN</sequence>
<organism evidence="2 3">
    <name type="scientific">Brevibacillus halotolerans</name>
    <dbReference type="NCBI Taxonomy" id="1507437"/>
    <lineage>
        <taxon>Bacteria</taxon>
        <taxon>Bacillati</taxon>
        <taxon>Bacillota</taxon>
        <taxon>Bacilli</taxon>
        <taxon>Bacillales</taxon>
        <taxon>Paenibacillaceae</taxon>
        <taxon>Brevibacillus</taxon>
    </lineage>
</organism>
<name>A0ABT4HXI2_9BACL</name>
<feature type="signal peptide" evidence="1">
    <location>
        <begin position="1"/>
        <end position="24"/>
    </location>
</feature>
<dbReference type="RefSeq" id="WP_258417311.1">
    <property type="nucleotide sequence ID" value="NZ_JAPTNG010000007.1"/>
</dbReference>
<evidence type="ECO:0000313" key="3">
    <source>
        <dbReference type="Proteomes" id="UP001067708"/>
    </source>
</evidence>
<keyword evidence="3" id="KW-1185">Reference proteome</keyword>